<evidence type="ECO:0000313" key="5">
    <source>
        <dbReference type="Proteomes" id="UP000786693"/>
    </source>
</evidence>
<comment type="subcellular location">
    <subcellularLocation>
        <location evidence="1">Secreted</location>
    </subcellularLocation>
</comment>
<evidence type="ECO:0000256" key="3">
    <source>
        <dbReference type="SAM" id="MobiDB-lite"/>
    </source>
</evidence>
<dbReference type="PRINTS" id="PR00313">
    <property type="entry name" value="CABNDNGRPT"/>
</dbReference>
<keyword evidence="2" id="KW-0964">Secreted</keyword>
<dbReference type="SUPFAM" id="SSF51120">
    <property type="entry name" value="beta-Roll"/>
    <property type="match status" value="4"/>
</dbReference>
<reference evidence="4 5" key="1">
    <citation type="submission" date="2021-05" db="EMBL/GenBank/DDBJ databases">
        <title>Bacteria Genome sequencing.</title>
        <authorList>
            <person name="Takabe Y."/>
            <person name="Nakajima Y."/>
            <person name="Suzuki S."/>
            <person name="Shiozaki T."/>
        </authorList>
    </citation>
    <scope>NUCLEOTIDE SEQUENCE [LARGE SCALE GENOMIC DNA]</scope>
    <source>
        <strain evidence="4 5">AI_62</strain>
    </source>
</reference>
<organism evidence="4 5">
    <name type="scientific">Jannaschia pagri</name>
    <dbReference type="NCBI Taxonomy" id="2829797"/>
    <lineage>
        <taxon>Bacteria</taxon>
        <taxon>Pseudomonadati</taxon>
        <taxon>Pseudomonadota</taxon>
        <taxon>Alphaproteobacteria</taxon>
        <taxon>Rhodobacterales</taxon>
        <taxon>Roseobacteraceae</taxon>
        <taxon>Jannaschia</taxon>
    </lineage>
</organism>
<evidence type="ECO:0000256" key="2">
    <source>
        <dbReference type="ARBA" id="ARBA00022525"/>
    </source>
</evidence>
<accession>A0ABQ4NLF9</accession>
<evidence type="ECO:0008006" key="6">
    <source>
        <dbReference type="Google" id="ProtNLM"/>
    </source>
</evidence>
<proteinExistence type="predicted"/>
<dbReference type="Proteomes" id="UP000786693">
    <property type="component" value="Unassembled WGS sequence"/>
</dbReference>
<dbReference type="InterPro" id="IPR018511">
    <property type="entry name" value="Hemolysin-typ_Ca-bd_CS"/>
</dbReference>
<dbReference type="PROSITE" id="PS00330">
    <property type="entry name" value="HEMOLYSIN_CALCIUM"/>
    <property type="match status" value="3"/>
</dbReference>
<keyword evidence="5" id="KW-1185">Reference proteome</keyword>
<dbReference type="InterPro" id="IPR001343">
    <property type="entry name" value="Hemolysn_Ca-bd"/>
</dbReference>
<dbReference type="PANTHER" id="PTHR38340:SF1">
    <property type="entry name" value="S-LAYER PROTEIN"/>
    <property type="match status" value="1"/>
</dbReference>
<evidence type="ECO:0000313" key="4">
    <source>
        <dbReference type="EMBL" id="GIT95248.1"/>
    </source>
</evidence>
<dbReference type="PANTHER" id="PTHR38340">
    <property type="entry name" value="S-LAYER PROTEIN"/>
    <property type="match status" value="1"/>
</dbReference>
<dbReference type="InterPro" id="IPR050557">
    <property type="entry name" value="RTX_toxin/Mannuronan_C5-epim"/>
</dbReference>
<gene>
    <name evidence="4" type="ORF">JANAI62_18710</name>
</gene>
<dbReference type="InterPro" id="IPR011049">
    <property type="entry name" value="Serralysin-like_metalloprot_C"/>
</dbReference>
<evidence type="ECO:0000256" key="1">
    <source>
        <dbReference type="ARBA" id="ARBA00004613"/>
    </source>
</evidence>
<sequence>MTTYTLRGIVLQERPDGTVTGIRDTSFEVVVPDEITTLTSVVRGFNEDGEPLLEVVANDNDIRLDGQPGYREVVPGVGRDLSFLSVAWTFEGASGTSILFNVFDNDTNESFIFEVGGDPLPDGSFASPQIANAFLASTTISLPSPNSGFVPGQPVSLPSLPGVEITQDDRAADNRNNEATGRSYDFGIGTDTFDAGRGSDTVDGGDGSDTVHYEFIQGAIRANLTTATRDGIAPGTVQKTSGTDTLISIENLLGTNLSDVIYLADGAGFVFDRSGNDRVEGGTNSTLFQVGSGSDTLIGGADDDVLIFGDDGFDGAGGITQGAQITLTGVGEGTAIDGWGGEDVFSGMTGGIEGTALADTFQGSDGDDEFIGDAGNDTIIGGAGDDTLIGGAGDDLFRYLAGGSDRFDGGEGRDGLITDVTALAPEVLSVDLAAGTHGREGSDVGRDTLLDIEDFTMLGDWVAKVRGSDLDNRIVTGAGADEVAGRGGDDDLNGGSGRDTLAGGDGNDTLDGGAGVDRMDGGSGDDVYRLDNVRDLIIEAVGRGDDTVRATAEVTLGAAEIETVILEGDAGLRVNGNGFATEITGNVGSNILIGGGGGDVVTGGGGKDFFAFLVEDAAGAMRITDFGGTDQLAIDDRYFGLGDASIDARAVTDQQAANALASGAFRYDGRTGELFIDRDGRRGPEDPVLIAVIEGGGALTADDVLLF</sequence>
<comment type="caution">
    <text evidence="4">The sequence shown here is derived from an EMBL/GenBank/DDBJ whole genome shotgun (WGS) entry which is preliminary data.</text>
</comment>
<dbReference type="RefSeq" id="WP_220748748.1">
    <property type="nucleotide sequence ID" value="NZ_BPFH01000003.1"/>
</dbReference>
<dbReference type="Pfam" id="PF00353">
    <property type="entry name" value="HemolysinCabind"/>
    <property type="match status" value="5"/>
</dbReference>
<feature type="region of interest" description="Disordered" evidence="3">
    <location>
        <begin position="480"/>
        <end position="521"/>
    </location>
</feature>
<dbReference type="Gene3D" id="2.150.10.10">
    <property type="entry name" value="Serralysin-like metalloprotease, C-terminal"/>
    <property type="match status" value="3"/>
</dbReference>
<protein>
    <recommendedName>
        <fullName evidence="6">Ca2+-binding protein, RTX toxin-related</fullName>
    </recommendedName>
</protein>
<dbReference type="EMBL" id="BPFH01000003">
    <property type="protein sequence ID" value="GIT95248.1"/>
    <property type="molecule type" value="Genomic_DNA"/>
</dbReference>
<name>A0ABQ4NLF9_9RHOB</name>